<dbReference type="SUPFAM" id="SSF53474">
    <property type="entry name" value="alpha/beta-Hydrolases"/>
    <property type="match status" value="1"/>
</dbReference>
<dbReference type="EMBL" id="JACHHE010000003">
    <property type="protein sequence ID" value="MBB5180028.1"/>
    <property type="molecule type" value="Genomic_DNA"/>
</dbReference>
<feature type="domain" description="AB hydrolase-1" evidence="1">
    <location>
        <begin position="15"/>
        <end position="235"/>
    </location>
</feature>
<dbReference type="Gene3D" id="3.40.50.1820">
    <property type="entry name" value="alpha/beta hydrolase"/>
    <property type="match status" value="1"/>
</dbReference>
<dbReference type="InterPro" id="IPR050266">
    <property type="entry name" value="AB_hydrolase_sf"/>
</dbReference>
<evidence type="ECO:0000313" key="2">
    <source>
        <dbReference type="EMBL" id="MBB5180028.1"/>
    </source>
</evidence>
<dbReference type="InterPro" id="IPR029058">
    <property type="entry name" value="AB_hydrolase_fold"/>
</dbReference>
<dbReference type="RefSeq" id="WP_158290612.1">
    <property type="nucleotide sequence ID" value="NZ_JACHHE010000003.1"/>
</dbReference>
<dbReference type="PANTHER" id="PTHR43798">
    <property type="entry name" value="MONOACYLGLYCEROL LIPASE"/>
    <property type="match status" value="1"/>
</dbReference>
<proteinExistence type="predicted"/>
<evidence type="ECO:0000313" key="3">
    <source>
        <dbReference type="Proteomes" id="UP000525923"/>
    </source>
</evidence>
<accession>A0A7W8CR42</accession>
<dbReference type="PRINTS" id="PR00111">
    <property type="entry name" value="ABHYDROLASE"/>
</dbReference>
<dbReference type="AlphaFoldDB" id="A0A7W8CR42"/>
<comment type="caution">
    <text evidence="2">The sequence shown here is derived from an EMBL/GenBank/DDBJ whole genome shotgun (WGS) entry which is preliminary data.</text>
</comment>
<sequence length="245" mass="27958">MIDFTETEFSGTDSILFLHGLGASRWMWWQQVAAFPDYQIILADLPGHGKSVSTPWKSVADTTDLIAEHVIKNRKVHIVGISLGGHVALEIAKRHPEKVLSLFISGITTKPMHFQFLLKMQSRLVQRGIQNERYLAKLAREHYHLPPDKIVDFITNYQLLTPKTYETIWKEIMQFRLDESYSDIAAPCLFVAGDKESRGILESVELAPHFMPTAAGKLIPAAEHDWPVQQAQLFNRLLREWLSAQ</sequence>
<name>A0A7W8CR42_9BACL</name>
<protein>
    <submittedName>
        <fullName evidence="2">Pimeloyl-ACP methyl ester carboxylesterase</fullName>
    </submittedName>
</protein>
<dbReference type="InterPro" id="IPR000073">
    <property type="entry name" value="AB_hydrolase_1"/>
</dbReference>
<organism evidence="2 3">
    <name type="scientific">Planococcus koreensis</name>
    <dbReference type="NCBI Taxonomy" id="112331"/>
    <lineage>
        <taxon>Bacteria</taxon>
        <taxon>Bacillati</taxon>
        <taxon>Bacillota</taxon>
        <taxon>Bacilli</taxon>
        <taxon>Bacillales</taxon>
        <taxon>Caryophanaceae</taxon>
        <taxon>Planococcus</taxon>
    </lineage>
</organism>
<gene>
    <name evidence="2" type="ORF">HNQ44_001452</name>
</gene>
<dbReference type="Pfam" id="PF12697">
    <property type="entry name" value="Abhydrolase_6"/>
    <property type="match status" value="1"/>
</dbReference>
<dbReference type="Proteomes" id="UP000525923">
    <property type="component" value="Unassembled WGS sequence"/>
</dbReference>
<keyword evidence="3" id="KW-1185">Reference proteome</keyword>
<reference evidence="2 3" key="1">
    <citation type="submission" date="2020-08" db="EMBL/GenBank/DDBJ databases">
        <title>Genomic Encyclopedia of Type Strains, Phase IV (KMG-IV): sequencing the most valuable type-strain genomes for metagenomic binning, comparative biology and taxonomic classification.</title>
        <authorList>
            <person name="Goeker M."/>
        </authorList>
    </citation>
    <scope>NUCLEOTIDE SEQUENCE [LARGE SCALE GENOMIC DNA]</scope>
    <source>
        <strain evidence="2 3">DSM 15895</strain>
    </source>
</reference>
<dbReference type="OrthoDB" id="9805423at2"/>
<evidence type="ECO:0000259" key="1">
    <source>
        <dbReference type="Pfam" id="PF12697"/>
    </source>
</evidence>